<dbReference type="OrthoDB" id="2834830at2"/>
<dbReference type="RefSeq" id="WP_063235253.1">
    <property type="nucleotide sequence ID" value="NZ_BCVO01000023.1"/>
</dbReference>
<dbReference type="AlphaFoldDB" id="A0A223EJW4"/>
<gene>
    <name evidence="1" type="ORF">BS1321_17460</name>
</gene>
<evidence type="ECO:0000313" key="1">
    <source>
        <dbReference type="EMBL" id="ASS95538.1"/>
    </source>
</evidence>
<protein>
    <submittedName>
        <fullName evidence="1">Uncharacterized protein</fullName>
    </submittedName>
</protein>
<reference evidence="1 2" key="1">
    <citation type="submission" date="2016-10" db="EMBL/GenBank/DDBJ databases">
        <title>The whole genome sequencing and assembly of Bacillus simplex DSM 1321 strain.</title>
        <authorList>
            <person name="Park M.-K."/>
            <person name="Lee Y.-J."/>
            <person name="Yi H."/>
            <person name="Bahn Y.-S."/>
            <person name="Kim J.F."/>
            <person name="Lee D.-W."/>
        </authorList>
    </citation>
    <scope>NUCLEOTIDE SEQUENCE [LARGE SCALE GENOMIC DNA]</scope>
    <source>
        <strain evidence="1 2">DSM 1321</strain>
    </source>
</reference>
<evidence type="ECO:0000313" key="2">
    <source>
        <dbReference type="Proteomes" id="UP000214618"/>
    </source>
</evidence>
<name>A0A223EJW4_9BACI</name>
<organism evidence="1 2">
    <name type="scientific">Peribacillus simplex NBRC 15720 = DSM 1321</name>
    <dbReference type="NCBI Taxonomy" id="1349754"/>
    <lineage>
        <taxon>Bacteria</taxon>
        <taxon>Bacillati</taxon>
        <taxon>Bacillota</taxon>
        <taxon>Bacilli</taxon>
        <taxon>Bacillales</taxon>
        <taxon>Bacillaceae</taxon>
        <taxon>Peribacillus</taxon>
    </lineage>
</organism>
<dbReference type="EMBL" id="CP017704">
    <property type="protein sequence ID" value="ASS95538.1"/>
    <property type="molecule type" value="Genomic_DNA"/>
</dbReference>
<proteinExistence type="predicted"/>
<sequence>MVTIQTYISKNSYDAIVNKQLLANGDFIPIHHSSAKQLGNQQLFTSNGTSLYGTVIISYQDQFLSSFYDWDDVDGIWLSILQALYDCLNTGIGSCDFSERSMDWQMKRLIEKNPAISFTWSHGFASKEWNDIPKKSTLRFPENVLLNSLIEKGTKFLKFRNALYDSGPNQNINQLIIDLKSFSSDLGYVQLE</sequence>
<dbReference type="GeneID" id="56474550"/>
<accession>A0A223EJW4</accession>
<dbReference type="Proteomes" id="UP000214618">
    <property type="component" value="Chromosome"/>
</dbReference>